<proteinExistence type="predicted"/>
<organism evidence="2 3">
    <name type="scientific">Ceraceosorus bombacis</name>
    <dbReference type="NCBI Taxonomy" id="401625"/>
    <lineage>
        <taxon>Eukaryota</taxon>
        <taxon>Fungi</taxon>
        <taxon>Dikarya</taxon>
        <taxon>Basidiomycota</taxon>
        <taxon>Ustilaginomycotina</taxon>
        <taxon>Exobasidiomycetes</taxon>
        <taxon>Ceraceosorales</taxon>
        <taxon>Ceraceosoraceae</taxon>
        <taxon>Ceraceosorus</taxon>
    </lineage>
</organism>
<sequence length="400" mass="45549">MLNRPARVFEPAWSMPQALKAQLPQAYHQVKTTTDVKLQVFLREDGMLALYGCIQDGIQRAPKHPFVPLGAAQTRDEVDDQYEFICSVSIFHVVAIVLLDGSSKRNQQIFTLYAQLELLSQSSELVLHLWDKAHTIARDDTVSNWWFNDRSDSDNRLSTKRHQKATALGAKLTRHELKRFRKRQAAAREAQVVQLEAQVRQMTQASSSLLSSEQMLVSQQEEAQAEQEEAQAEELEVEDVLESLTEQPVEPSELATLRAATFAEVRAAMQQQPSARDRQLSMLLFKPISYAEDADLHSRLKQERERWLSQEEIPKHVLEGPRILCDDYIRVLEGGNQRSDVVARNLCLVRAIDAPAREVVDIVRLSNPKPSYHPVLRFSTADACIDDHLEQQPPRYKPAV</sequence>
<feature type="region of interest" description="Disordered" evidence="1">
    <location>
        <begin position="212"/>
        <end position="237"/>
    </location>
</feature>
<evidence type="ECO:0000313" key="3">
    <source>
        <dbReference type="Proteomes" id="UP000054845"/>
    </source>
</evidence>
<accession>A0A0P1BAU2</accession>
<name>A0A0P1BAU2_9BASI</name>
<evidence type="ECO:0000256" key="1">
    <source>
        <dbReference type="SAM" id="MobiDB-lite"/>
    </source>
</evidence>
<keyword evidence="3" id="KW-1185">Reference proteome</keyword>
<dbReference type="Proteomes" id="UP000054845">
    <property type="component" value="Unassembled WGS sequence"/>
</dbReference>
<evidence type="ECO:0000313" key="2">
    <source>
        <dbReference type="EMBL" id="CEH13103.1"/>
    </source>
</evidence>
<dbReference type="AlphaFoldDB" id="A0A0P1BAU2"/>
<protein>
    <submittedName>
        <fullName evidence="2">Uncharacterized protein</fullName>
    </submittedName>
</protein>
<feature type="compositionally biased region" description="Acidic residues" evidence="1">
    <location>
        <begin position="223"/>
        <end position="237"/>
    </location>
</feature>
<dbReference type="EMBL" id="CCYA01000204">
    <property type="protein sequence ID" value="CEH13103.1"/>
    <property type="molecule type" value="Genomic_DNA"/>
</dbReference>
<reference evidence="2 3" key="1">
    <citation type="submission" date="2014-09" db="EMBL/GenBank/DDBJ databases">
        <authorList>
            <person name="Magalhaes I.L.F."/>
            <person name="Oliveira U."/>
            <person name="Santos F.R."/>
            <person name="Vidigal T.H.D.A."/>
            <person name="Brescovit A.D."/>
            <person name="Santos A.J."/>
        </authorList>
    </citation>
    <scope>NUCLEOTIDE SEQUENCE [LARGE SCALE GENOMIC DNA]</scope>
</reference>